<keyword evidence="4 13" id="KW-0812">Transmembrane</keyword>
<dbReference type="PROSITE" id="PS50262">
    <property type="entry name" value="G_PROTEIN_RECEP_F1_2"/>
    <property type="match status" value="1"/>
</dbReference>
<keyword evidence="3" id="KW-1003">Cell membrane</keyword>
<proteinExistence type="inferred from homology"/>
<evidence type="ECO:0000256" key="8">
    <source>
        <dbReference type="ARBA" id="ARBA00023157"/>
    </source>
</evidence>
<gene>
    <name evidence="15" type="ORF">NMOB1V02_LOCUS9930</name>
</gene>
<dbReference type="GO" id="GO:0043005">
    <property type="term" value="C:neuron projection"/>
    <property type="evidence" value="ECO:0007669"/>
    <property type="project" value="TreeGrafter"/>
</dbReference>
<evidence type="ECO:0000313" key="16">
    <source>
        <dbReference type="Proteomes" id="UP000678499"/>
    </source>
</evidence>
<reference evidence="15" key="1">
    <citation type="submission" date="2020-11" db="EMBL/GenBank/DDBJ databases">
        <authorList>
            <person name="Tran Van P."/>
        </authorList>
    </citation>
    <scope>NUCLEOTIDE SEQUENCE</scope>
</reference>
<sequence length="247" mass="27208">MVASYQGLTVYVNGVNIDCGVDIREAKLPLKIVSLTVWMVSTLIVAPIFLFSNVMPDTETGQPMCNVFWPESRLFLNGEAAFITYSFTLGFAVPLALILCFYVLVVVKLRTVGPRRKSAQRRRDHQKVTRLVLTVVAVYVCCWLPYWLTQLALLNADSAHTPLVATVYTFAAALAYSNSAMNPILYAFLSDNFKKSFTKACRCRGWLRGGPGSDRGNANEGDEQGGGGAVFPARTRDTSFAVSRRAT</sequence>
<dbReference type="AlphaFoldDB" id="A0A7R9BXI2"/>
<evidence type="ECO:0000256" key="13">
    <source>
        <dbReference type="SAM" id="Phobius"/>
    </source>
</evidence>
<dbReference type="OrthoDB" id="6076970at2759"/>
<dbReference type="EMBL" id="OA885733">
    <property type="protein sequence ID" value="CAD7282301.1"/>
    <property type="molecule type" value="Genomic_DNA"/>
</dbReference>
<protein>
    <recommendedName>
        <fullName evidence="14">G-protein coupled receptors family 1 profile domain-containing protein</fullName>
    </recommendedName>
</protein>
<dbReference type="GO" id="GO:0004994">
    <property type="term" value="F:somatostatin receptor activity"/>
    <property type="evidence" value="ECO:0007669"/>
    <property type="project" value="InterPro"/>
</dbReference>
<feature type="non-terminal residue" evidence="15">
    <location>
        <position position="1"/>
    </location>
</feature>
<keyword evidence="10" id="KW-0325">Glycoprotein</keyword>
<keyword evidence="7 13" id="KW-0472">Membrane</keyword>
<dbReference type="InterPro" id="IPR000586">
    <property type="entry name" value="Somatstn_rcpt"/>
</dbReference>
<feature type="domain" description="G-protein coupled receptors family 1 profile" evidence="14">
    <location>
        <begin position="1"/>
        <end position="186"/>
    </location>
</feature>
<dbReference type="PANTHER" id="PTHR24229">
    <property type="entry name" value="NEUROPEPTIDES RECEPTOR"/>
    <property type="match status" value="1"/>
</dbReference>
<keyword evidence="6" id="KW-0297">G-protein coupled receptor</keyword>
<feature type="transmembrane region" description="Helical" evidence="13">
    <location>
        <begin position="168"/>
        <end position="189"/>
    </location>
</feature>
<feature type="region of interest" description="Disordered" evidence="12">
    <location>
        <begin position="212"/>
        <end position="247"/>
    </location>
</feature>
<evidence type="ECO:0000256" key="7">
    <source>
        <dbReference type="ARBA" id="ARBA00023136"/>
    </source>
</evidence>
<name>A0A7R9BXI2_9CRUS</name>
<dbReference type="PRINTS" id="PR00246">
    <property type="entry name" value="SOMATOSTATNR"/>
</dbReference>
<evidence type="ECO:0000256" key="4">
    <source>
        <dbReference type="ARBA" id="ARBA00022692"/>
    </source>
</evidence>
<organism evidence="15">
    <name type="scientific">Notodromas monacha</name>
    <dbReference type="NCBI Taxonomy" id="399045"/>
    <lineage>
        <taxon>Eukaryota</taxon>
        <taxon>Metazoa</taxon>
        <taxon>Ecdysozoa</taxon>
        <taxon>Arthropoda</taxon>
        <taxon>Crustacea</taxon>
        <taxon>Oligostraca</taxon>
        <taxon>Ostracoda</taxon>
        <taxon>Podocopa</taxon>
        <taxon>Podocopida</taxon>
        <taxon>Cypridocopina</taxon>
        <taxon>Cypridoidea</taxon>
        <taxon>Cyprididae</taxon>
        <taxon>Notodromas</taxon>
    </lineage>
</organism>
<evidence type="ECO:0000256" key="3">
    <source>
        <dbReference type="ARBA" id="ARBA00022475"/>
    </source>
</evidence>
<evidence type="ECO:0000256" key="9">
    <source>
        <dbReference type="ARBA" id="ARBA00023170"/>
    </source>
</evidence>
<evidence type="ECO:0000256" key="6">
    <source>
        <dbReference type="ARBA" id="ARBA00023040"/>
    </source>
</evidence>
<keyword evidence="9" id="KW-0675">Receptor</keyword>
<feature type="transmembrane region" description="Helical" evidence="13">
    <location>
        <begin position="32"/>
        <end position="51"/>
    </location>
</feature>
<keyword evidence="5 13" id="KW-1133">Transmembrane helix</keyword>
<keyword evidence="16" id="KW-1185">Reference proteome</keyword>
<evidence type="ECO:0000256" key="10">
    <source>
        <dbReference type="ARBA" id="ARBA00023180"/>
    </source>
</evidence>
<dbReference type="SUPFAM" id="SSF81321">
    <property type="entry name" value="Family A G protein-coupled receptor-like"/>
    <property type="match status" value="1"/>
</dbReference>
<dbReference type="Proteomes" id="UP000678499">
    <property type="component" value="Unassembled WGS sequence"/>
</dbReference>
<dbReference type="EMBL" id="CAJPEX010003696">
    <property type="protein sequence ID" value="CAG0922453.1"/>
    <property type="molecule type" value="Genomic_DNA"/>
</dbReference>
<comment type="similarity">
    <text evidence="2">Belongs to the G-protein coupled receptor 1 family.</text>
</comment>
<dbReference type="Pfam" id="PF00001">
    <property type="entry name" value="7tm_1"/>
    <property type="match status" value="1"/>
</dbReference>
<dbReference type="InterPro" id="IPR000276">
    <property type="entry name" value="GPCR_Rhodpsn"/>
</dbReference>
<dbReference type="GO" id="GO:0042277">
    <property type="term" value="F:peptide binding"/>
    <property type="evidence" value="ECO:0007669"/>
    <property type="project" value="TreeGrafter"/>
</dbReference>
<dbReference type="PRINTS" id="PR00237">
    <property type="entry name" value="GPCRRHODOPSN"/>
</dbReference>
<dbReference type="GO" id="GO:0005886">
    <property type="term" value="C:plasma membrane"/>
    <property type="evidence" value="ECO:0007669"/>
    <property type="project" value="UniProtKB-SubCell"/>
</dbReference>
<evidence type="ECO:0000259" key="14">
    <source>
        <dbReference type="PROSITE" id="PS50262"/>
    </source>
</evidence>
<keyword evidence="11" id="KW-0807">Transducer</keyword>
<feature type="transmembrane region" description="Helical" evidence="13">
    <location>
        <begin position="128"/>
        <end position="148"/>
    </location>
</feature>
<keyword evidence="8" id="KW-1015">Disulfide bond</keyword>
<feature type="transmembrane region" description="Helical" evidence="13">
    <location>
        <begin position="82"/>
        <end position="107"/>
    </location>
</feature>
<evidence type="ECO:0000256" key="1">
    <source>
        <dbReference type="ARBA" id="ARBA00004651"/>
    </source>
</evidence>
<evidence type="ECO:0000256" key="2">
    <source>
        <dbReference type="ARBA" id="ARBA00010663"/>
    </source>
</evidence>
<dbReference type="InterPro" id="IPR017452">
    <property type="entry name" value="GPCR_Rhodpsn_7TM"/>
</dbReference>
<dbReference type="PANTHER" id="PTHR24229:SF40">
    <property type="entry name" value="ALLATOSTATIN C RECEPTOR 1-RELATED"/>
    <property type="match status" value="1"/>
</dbReference>
<evidence type="ECO:0000256" key="12">
    <source>
        <dbReference type="SAM" id="MobiDB-lite"/>
    </source>
</evidence>
<evidence type="ECO:0000256" key="5">
    <source>
        <dbReference type="ARBA" id="ARBA00022989"/>
    </source>
</evidence>
<accession>A0A7R9BXI2</accession>
<evidence type="ECO:0000313" key="15">
    <source>
        <dbReference type="EMBL" id="CAD7282301.1"/>
    </source>
</evidence>
<evidence type="ECO:0000256" key="11">
    <source>
        <dbReference type="ARBA" id="ARBA00023224"/>
    </source>
</evidence>
<comment type="subcellular location">
    <subcellularLocation>
        <location evidence="1">Cell membrane</location>
        <topology evidence="1">Multi-pass membrane protein</topology>
    </subcellularLocation>
</comment>
<dbReference type="Gene3D" id="1.20.1070.10">
    <property type="entry name" value="Rhodopsin 7-helix transmembrane proteins"/>
    <property type="match status" value="1"/>
</dbReference>